<sequence length="125" mass="13689">MGAYGTENNSLILTKFLMHYLKAAVQIKGGIGSISDYGGLANTAVHGVQPLDDLLISGHGGGVYDVNLVLRLVRVFVGDDRMTVQRMKKVGRLIDKYMREISHDQNLKISKFLAIAESLPDSARD</sequence>
<dbReference type="Pfam" id="PF03000">
    <property type="entry name" value="NPH3"/>
    <property type="match status" value="1"/>
</dbReference>
<evidence type="ECO:0000256" key="1">
    <source>
        <dbReference type="ARBA" id="ARBA00022786"/>
    </source>
</evidence>
<dbReference type="PROSITE" id="PS51649">
    <property type="entry name" value="NPH3"/>
    <property type="match status" value="1"/>
</dbReference>
<feature type="domain" description="NPH3" evidence="3">
    <location>
        <begin position="1"/>
        <end position="125"/>
    </location>
</feature>
<comment type="similarity">
    <text evidence="2">Belongs to the NPH3 family.</text>
</comment>
<evidence type="ECO:0000313" key="5">
    <source>
        <dbReference type="Proteomes" id="UP001141806"/>
    </source>
</evidence>
<protein>
    <recommendedName>
        <fullName evidence="3">NPH3 domain-containing protein</fullName>
    </recommendedName>
</protein>
<dbReference type="EMBL" id="JAMYWD010000459">
    <property type="protein sequence ID" value="KAJ4949748.1"/>
    <property type="molecule type" value="Genomic_DNA"/>
</dbReference>
<keyword evidence="1" id="KW-0833">Ubl conjugation pathway</keyword>
<name>A0A9Q0GNJ2_9MAGN</name>
<dbReference type="PANTHER" id="PTHR32370">
    <property type="entry name" value="OS12G0117600 PROTEIN"/>
    <property type="match status" value="1"/>
</dbReference>
<dbReference type="Proteomes" id="UP001141806">
    <property type="component" value="Unassembled WGS sequence"/>
</dbReference>
<proteinExistence type="inferred from homology"/>
<gene>
    <name evidence="4" type="ORF">NE237_014255</name>
</gene>
<dbReference type="OrthoDB" id="1080584at2759"/>
<organism evidence="4 5">
    <name type="scientific">Protea cynaroides</name>
    <dbReference type="NCBI Taxonomy" id="273540"/>
    <lineage>
        <taxon>Eukaryota</taxon>
        <taxon>Viridiplantae</taxon>
        <taxon>Streptophyta</taxon>
        <taxon>Embryophyta</taxon>
        <taxon>Tracheophyta</taxon>
        <taxon>Spermatophyta</taxon>
        <taxon>Magnoliopsida</taxon>
        <taxon>Proteales</taxon>
        <taxon>Proteaceae</taxon>
        <taxon>Protea</taxon>
    </lineage>
</organism>
<keyword evidence="5" id="KW-1185">Reference proteome</keyword>
<accession>A0A9Q0GNJ2</accession>
<comment type="caution">
    <text evidence="4">The sequence shown here is derived from an EMBL/GenBank/DDBJ whole genome shotgun (WGS) entry which is preliminary data.</text>
</comment>
<dbReference type="InterPro" id="IPR027356">
    <property type="entry name" value="NPH3_dom"/>
</dbReference>
<dbReference type="AlphaFoldDB" id="A0A9Q0GNJ2"/>
<evidence type="ECO:0000259" key="3">
    <source>
        <dbReference type="PROSITE" id="PS51649"/>
    </source>
</evidence>
<reference evidence="4" key="1">
    <citation type="journal article" date="2023" name="Plant J.">
        <title>The genome of the king protea, Protea cynaroides.</title>
        <authorList>
            <person name="Chang J."/>
            <person name="Duong T.A."/>
            <person name="Schoeman C."/>
            <person name="Ma X."/>
            <person name="Roodt D."/>
            <person name="Barker N."/>
            <person name="Li Z."/>
            <person name="Van de Peer Y."/>
            <person name="Mizrachi E."/>
        </authorList>
    </citation>
    <scope>NUCLEOTIDE SEQUENCE</scope>
    <source>
        <tissue evidence="4">Young leaves</tissue>
    </source>
</reference>
<evidence type="ECO:0000256" key="2">
    <source>
        <dbReference type="PROSITE-ProRule" id="PRU00982"/>
    </source>
</evidence>
<evidence type="ECO:0000313" key="4">
    <source>
        <dbReference type="EMBL" id="KAJ4949748.1"/>
    </source>
</evidence>
<dbReference type="InterPro" id="IPR043454">
    <property type="entry name" value="NPH3/RPT2-like"/>
</dbReference>